<dbReference type="InterPro" id="IPR014044">
    <property type="entry name" value="CAP_dom"/>
</dbReference>
<dbReference type="Proteomes" id="UP000594262">
    <property type="component" value="Unplaced"/>
</dbReference>
<protein>
    <recommendedName>
        <fullName evidence="2">SCP domain-containing protein</fullName>
    </recommendedName>
</protein>
<evidence type="ECO:0000259" key="2">
    <source>
        <dbReference type="SMART" id="SM00198"/>
    </source>
</evidence>
<feature type="chain" id="PRO_5029913808" description="SCP domain-containing protein" evidence="1">
    <location>
        <begin position="19"/>
        <end position="243"/>
    </location>
</feature>
<proteinExistence type="predicted"/>
<dbReference type="GeneID" id="136807788"/>
<accession>A0A7M5USF2</accession>
<dbReference type="Gene3D" id="3.40.33.10">
    <property type="entry name" value="CAP"/>
    <property type="match status" value="1"/>
</dbReference>
<feature type="domain" description="SCP" evidence="2">
    <location>
        <begin position="30"/>
        <end position="173"/>
    </location>
</feature>
<dbReference type="Pfam" id="PF00188">
    <property type="entry name" value="CAP"/>
    <property type="match status" value="1"/>
</dbReference>
<organism evidence="3 4">
    <name type="scientific">Clytia hemisphaerica</name>
    <dbReference type="NCBI Taxonomy" id="252671"/>
    <lineage>
        <taxon>Eukaryota</taxon>
        <taxon>Metazoa</taxon>
        <taxon>Cnidaria</taxon>
        <taxon>Hydrozoa</taxon>
        <taxon>Hydroidolina</taxon>
        <taxon>Leptothecata</taxon>
        <taxon>Obeliida</taxon>
        <taxon>Clytiidae</taxon>
        <taxon>Clytia</taxon>
    </lineage>
</organism>
<evidence type="ECO:0000313" key="3">
    <source>
        <dbReference type="EnsemblMetazoa" id="CLYHEMP003439.1"/>
    </source>
</evidence>
<keyword evidence="1" id="KW-0732">Signal</keyword>
<dbReference type="AlphaFoldDB" id="A0A7M5USF2"/>
<feature type="signal peptide" evidence="1">
    <location>
        <begin position="1"/>
        <end position="18"/>
    </location>
</feature>
<dbReference type="OrthoDB" id="337038at2759"/>
<evidence type="ECO:0000256" key="1">
    <source>
        <dbReference type="SAM" id="SignalP"/>
    </source>
</evidence>
<evidence type="ECO:0000313" key="4">
    <source>
        <dbReference type="Proteomes" id="UP000594262"/>
    </source>
</evidence>
<dbReference type="InterPro" id="IPR001283">
    <property type="entry name" value="CRISP-related"/>
</dbReference>
<dbReference type="PANTHER" id="PTHR10334">
    <property type="entry name" value="CYSTEINE-RICH SECRETORY PROTEIN-RELATED"/>
    <property type="match status" value="1"/>
</dbReference>
<sequence>MVPLKILSILATAACCMGIQTQKGVNIPGISLEETTSIHNQIRHLHKDTKDLQGSEELQDQAAKCAMSILDQDEDPCKEQSQFGINMGHYKKFLNATSLKTTIVHWYHELRRVNFTSDDWALKMANDFSKYANGSQIIWKGTTHVGCGGATKAGIPPASVFVCLYNPAGNKMNTVSSMDLIKNLGAKKHPNKHILHDNGDCKDYHGLCKQIPVYNEALREATCDLAAHRSKVRDWCPKACGAC</sequence>
<dbReference type="SMART" id="SM00198">
    <property type="entry name" value="SCP"/>
    <property type="match status" value="1"/>
</dbReference>
<name>A0A7M5USF2_9CNID</name>
<reference evidence="3" key="1">
    <citation type="submission" date="2021-01" db="UniProtKB">
        <authorList>
            <consortium name="EnsemblMetazoa"/>
        </authorList>
    </citation>
    <scope>IDENTIFICATION</scope>
</reference>
<dbReference type="InterPro" id="IPR035940">
    <property type="entry name" value="CAP_sf"/>
</dbReference>
<keyword evidence="4" id="KW-1185">Reference proteome</keyword>
<dbReference type="RefSeq" id="XP_066920514.1">
    <property type="nucleotide sequence ID" value="XM_067064413.1"/>
</dbReference>
<dbReference type="EnsemblMetazoa" id="CLYHEMT003439.1">
    <property type="protein sequence ID" value="CLYHEMP003439.1"/>
    <property type="gene ID" value="CLYHEMG003439"/>
</dbReference>
<dbReference type="SUPFAM" id="SSF55797">
    <property type="entry name" value="PR-1-like"/>
    <property type="match status" value="1"/>
</dbReference>